<evidence type="ECO:0000256" key="5">
    <source>
        <dbReference type="ARBA" id="ARBA00022840"/>
    </source>
</evidence>
<dbReference type="Pfam" id="PF00437">
    <property type="entry name" value="T2SSE"/>
    <property type="match status" value="1"/>
</dbReference>
<dbReference type="GO" id="GO:0009297">
    <property type="term" value="P:pilus assembly"/>
    <property type="evidence" value="ECO:0007669"/>
    <property type="project" value="InterPro"/>
</dbReference>
<evidence type="ECO:0000259" key="6">
    <source>
        <dbReference type="Pfam" id="PF00437"/>
    </source>
</evidence>
<comment type="similarity">
    <text evidence="2">Belongs to the GSP E family.</text>
</comment>
<dbReference type="GO" id="GO:0005524">
    <property type="term" value="F:ATP binding"/>
    <property type="evidence" value="ECO:0007669"/>
    <property type="project" value="UniProtKB-KW"/>
</dbReference>
<dbReference type="PATRIC" id="fig|1703773.3.peg.2278"/>
<dbReference type="InterPro" id="IPR027417">
    <property type="entry name" value="P-loop_NTPase"/>
</dbReference>
<dbReference type="Gene3D" id="3.40.50.300">
    <property type="entry name" value="P-loop containing nucleotide triphosphate hydrolases"/>
    <property type="match status" value="1"/>
</dbReference>
<protein>
    <submittedName>
        <fullName evidence="8">Type II secretion system protein GspE</fullName>
    </submittedName>
</protein>
<feature type="domain" description="Bacterial type II secretion system protein E" evidence="6">
    <location>
        <begin position="136"/>
        <end position="518"/>
    </location>
</feature>
<dbReference type="CDD" id="cd01129">
    <property type="entry name" value="PulE-GspE-like"/>
    <property type="match status" value="1"/>
</dbReference>
<comment type="subcellular location">
    <subcellularLocation>
        <location evidence="1">Cytoplasm</location>
    </subcellularLocation>
</comment>
<evidence type="ECO:0000259" key="7">
    <source>
        <dbReference type="Pfam" id="PF05157"/>
    </source>
</evidence>
<keyword evidence="4" id="KW-0547">Nucleotide-binding</keyword>
<dbReference type="Gene3D" id="3.30.300.160">
    <property type="entry name" value="Type II secretion system, protein E, N-terminal domain"/>
    <property type="match status" value="1"/>
</dbReference>
<evidence type="ECO:0000256" key="4">
    <source>
        <dbReference type="ARBA" id="ARBA00022741"/>
    </source>
</evidence>
<dbReference type="GO" id="GO:0005737">
    <property type="term" value="C:cytoplasm"/>
    <property type="evidence" value="ECO:0007669"/>
    <property type="project" value="UniProtKB-SubCell"/>
</dbReference>
<dbReference type="Gene3D" id="3.30.450.90">
    <property type="match status" value="1"/>
</dbReference>
<name>A0A0S8JKM4_UNCT6</name>
<evidence type="ECO:0000256" key="3">
    <source>
        <dbReference type="ARBA" id="ARBA00022490"/>
    </source>
</evidence>
<organism evidence="8 9">
    <name type="scientific">candidate division TA06 bacterium SM1_40</name>
    <dbReference type="NCBI Taxonomy" id="1703773"/>
    <lineage>
        <taxon>Bacteria</taxon>
        <taxon>Bacteria division TA06</taxon>
    </lineage>
</organism>
<dbReference type="InterPro" id="IPR037257">
    <property type="entry name" value="T2SS_E_N_sf"/>
</dbReference>
<dbReference type="InterPro" id="IPR013374">
    <property type="entry name" value="ATPase_typ4_pilus-assembl_PilB"/>
</dbReference>
<feature type="domain" description="Type II secretion system protein GspE N-terminal" evidence="7">
    <location>
        <begin position="16"/>
        <end position="102"/>
    </location>
</feature>
<feature type="non-terminal residue" evidence="8">
    <location>
        <position position="1"/>
    </location>
</feature>
<dbReference type="NCBIfam" id="TIGR02538">
    <property type="entry name" value="type_IV_pilB"/>
    <property type="match status" value="1"/>
</dbReference>
<dbReference type="EMBL" id="LJVA01000076">
    <property type="protein sequence ID" value="KPL09293.1"/>
    <property type="molecule type" value="Genomic_DNA"/>
</dbReference>
<evidence type="ECO:0000256" key="1">
    <source>
        <dbReference type="ARBA" id="ARBA00004496"/>
    </source>
</evidence>
<gene>
    <name evidence="8" type="ORF">AMJ71_06850</name>
</gene>
<dbReference type="InterPro" id="IPR001482">
    <property type="entry name" value="T2SS/T4SS_dom"/>
</dbReference>
<evidence type="ECO:0000313" key="8">
    <source>
        <dbReference type="EMBL" id="KPL09293.1"/>
    </source>
</evidence>
<keyword evidence="5" id="KW-0067">ATP-binding</keyword>
<evidence type="ECO:0000313" key="9">
    <source>
        <dbReference type="Proteomes" id="UP000051035"/>
    </source>
</evidence>
<dbReference type="Pfam" id="PF05157">
    <property type="entry name" value="MshEN"/>
    <property type="match status" value="1"/>
</dbReference>
<dbReference type="SUPFAM" id="SSF52540">
    <property type="entry name" value="P-loop containing nucleoside triphosphate hydrolases"/>
    <property type="match status" value="1"/>
</dbReference>
<proteinExistence type="inferred from homology"/>
<dbReference type="InterPro" id="IPR007831">
    <property type="entry name" value="T2SS_GspE_N"/>
</dbReference>
<sequence length="523" mass="57282">GFVSDVEITKFLAKQYNVPGVDLAYKEIPEAVLKLLPPDVAQKYQAVPVSRVGKVITVAMANPSDVFAIEDIKFVTGFEVRPAVASEGLIQGAIGKYYQAADVLSQVMKAVKEDELTLVDKEKKDDEVSDIALAVETGPVVKLVNSILIDGISRGSSDLHIEPYEKELRIRYCIDGHLHEVMSPPARLRAAVTSRIKIMAKMNIAEKRLPQDGRLKVKVRGKVVDLRVSTVPSLFGEKICLRVLDRSAISFDLATLGFEEDEYQRIMRAIQVPYGIILVTGPTGSGKTTTLYAALNKINTPDVNITTAEDPIEYSLIGVNQVQIREDIGFTFADALRSFLRQDPNIIMVGEIRDQETAEIAIRAALTGHLVLSTIHTNSTAGTITRLINMGVEPFLIASSLNLIQAQRLLRKICANCKEPIDIKPEVLQDMGVDPAALDGAQIYAGRGCAHCSGTGYRGRIGIFEVMGITPRIREMILNRDSTEKIEQVGKGEGLRTLHDNAILKLKAGVTSVDEVVRETKVI</sequence>
<dbReference type="PANTHER" id="PTHR30258:SF1">
    <property type="entry name" value="PROTEIN TRANSPORT PROTEIN HOFB HOMOLOG"/>
    <property type="match status" value="1"/>
</dbReference>
<dbReference type="FunFam" id="3.40.50.300:FF:000398">
    <property type="entry name" value="Type IV pilus assembly ATPase PilB"/>
    <property type="match status" value="1"/>
</dbReference>
<dbReference type="FunFam" id="3.30.300.160:FF:000002">
    <property type="entry name" value="Type II secretion system protein E"/>
    <property type="match status" value="1"/>
</dbReference>
<dbReference type="GO" id="GO:0016887">
    <property type="term" value="F:ATP hydrolysis activity"/>
    <property type="evidence" value="ECO:0007669"/>
    <property type="project" value="InterPro"/>
</dbReference>
<dbReference type="PANTHER" id="PTHR30258">
    <property type="entry name" value="TYPE II SECRETION SYSTEM PROTEIN GSPE-RELATED"/>
    <property type="match status" value="1"/>
</dbReference>
<evidence type="ECO:0000256" key="2">
    <source>
        <dbReference type="ARBA" id="ARBA00006611"/>
    </source>
</evidence>
<dbReference type="FunFam" id="3.30.450.90:FF:000001">
    <property type="entry name" value="Type II secretion system ATPase GspE"/>
    <property type="match status" value="1"/>
</dbReference>
<dbReference type="AlphaFoldDB" id="A0A0S8JKM4"/>
<dbReference type="GO" id="GO:0005886">
    <property type="term" value="C:plasma membrane"/>
    <property type="evidence" value="ECO:0007669"/>
    <property type="project" value="TreeGrafter"/>
</dbReference>
<dbReference type="Proteomes" id="UP000051035">
    <property type="component" value="Unassembled WGS sequence"/>
</dbReference>
<dbReference type="SUPFAM" id="SSF160246">
    <property type="entry name" value="EspE N-terminal domain-like"/>
    <property type="match status" value="1"/>
</dbReference>
<accession>A0A0S8JKM4</accession>
<keyword evidence="3" id="KW-0963">Cytoplasm</keyword>
<comment type="caution">
    <text evidence="8">The sequence shown here is derived from an EMBL/GenBank/DDBJ whole genome shotgun (WGS) entry which is preliminary data.</text>
</comment>
<reference evidence="8 9" key="1">
    <citation type="journal article" date="2015" name="Microbiome">
        <title>Genomic resolution of linkages in carbon, nitrogen, and sulfur cycling among widespread estuary sediment bacteria.</title>
        <authorList>
            <person name="Baker B.J."/>
            <person name="Lazar C.S."/>
            <person name="Teske A.P."/>
            <person name="Dick G.J."/>
        </authorList>
    </citation>
    <scope>NUCLEOTIDE SEQUENCE [LARGE SCALE GENOMIC DNA]</scope>
    <source>
        <strain evidence="8">SM1_40</strain>
    </source>
</reference>